<dbReference type="EMBL" id="BOQN01000007">
    <property type="protein sequence ID" value="GIM88828.1"/>
    <property type="molecule type" value="Genomic_DNA"/>
</dbReference>
<organism evidence="1 2">
    <name type="scientific">Paractinoplanes toevensis</name>
    <dbReference type="NCBI Taxonomy" id="571911"/>
    <lineage>
        <taxon>Bacteria</taxon>
        <taxon>Bacillati</taxon>
        <taxon>Actinomycetota</taxon>
        <taxon>Actinomycetes</taxon>
        <taxon>Micromonosporales</taxon>
        <taxon>Micromonosporaceae</taxon>
        <taxon>Paractinoplanes</taxon>
    </lineage>
</organism>
<comment type="caution">
    <text evidence="1">The sequence shown here is derived from an EMBL/GenBank/DDBJ whole genome shotgun (WGS) entry which is preliminary data.</text>
</comment>
<dbReference type="AlphaFoldDB" id="A0A919T4Q4"/>
<dbReference type="Proteomes" id="UP000677082">
    <property type="component" value="Unassembled WGS sequence"/>
</dbReference>
<gene>
    <name evidence="1" type="ORF">Ato02nite_006210</name>
</gene>
<protein>
    <submittedName>
        <fullName evidence="1">Uncharacterized protein</fullName>
    </submittedName>
</protein>
<sequence length="70" mass="7677">MTAPLTADDLDLLRTVNQEFVTYVHGAFFISGIETDAFTAHRLRNLILAELLAQYGPVVELTDAGREALA</sequence>
<reference evidence="1 2" key="1">
    <citation type="submission" date="2021-03" db="EMBL/GenBank/DDBJ databases">
        <title>Whole genome shotgun sequence of Actinoplanes toevensis NBRC 105298.</title>
        <authorList>
            <person name="Komaki H."/>
            <person name="Tamura T."/>
        </authorList>
    </citation>
    <scope>NUCLEOTIDE SEQUENCE [LARGE SCALE GENOMIC DNA]</scope>
    <source>
        <strain evidence="1 2">NBRC 105298</strain>
    </source>
</reference>
<evidence type="ECO:0000313" key="2">
    <source>
        <dbReference type="Proteomes" id="UP000677082"/>
    </source>
</evidence>
<evidence type="ECO:0000313" key="1">
    <source>
        <dbReference type="EMBL" id="GIM88828.1"/>
    </source>
</evidence>
<keyword evidence="2" id="KW-1185">Reference proteome</keyword>
<name>A0A919T4Q4_9ACTN</name>
<dbReference type="RefSeq" id="WP_213004810.1">
    <property type="nucleotide sequence ID" value="NZ_BOQN01000007.1"/>
</dbReference>
<accession>A0A919T4Q4</accession>
<proteinExistence type="predicted"/>